<dbReference type="HOGENOM" id="CLU_017729_1_0_9"/>
<evidence type="ECO:0000259" key="2">
    <source>
        <dbReference type="SMART" id="SM00483"/>
    </source>
</evidence>
<gene>
    <name evidence="3" type="ordered locus">Swol_1105</name>
</gene>
<dbReference type="Gene3D" id="1.10.150.20">
    <property type="entry name" value="5' to 3' exonuclease, C-terminal subdomain"/>
    <property type="match status" value="1"/>
</dbReference>
<evidence type="ECO:0000259" key="1">
    <source>
        <dbReference type="SMART" id="SM00481"/>
    </source>
</evidence>
<dbReference type="NCBIfam" id="NF006375">
    <property type="entry name" value="PRK08609.1"/>
    <property type="match status" value="1"/>
</dbReference>
<name>Q0AXY9_SYNWW</name>
<feature type="domain" description="DNA-directed DNA polymerase X" evidence="2">
    <location>
        <begin position="1"/>
        <end position="300"/>
    </location>
</feature>
<accession>Q0AXY9</accession>
<dbReference type="EMBL" id="CP000448">
    <property type="protein sequence ID" value="ABI68415.1"/>
    <property type="molecule type" value="Genomic_DNA"/>
</dbReference>
<dbReference type="PANTHER" id="PTHR36928">
    <property type="entry name" value="PHOSPHATASE YCDX-RELATED"/>
    <property type="match status" value="1"/>
</dbReference>
<dbReference type="InterPro" id="IPR004013">
    <property type="entry name" value="PHP_dom"/>
</dbReference>
<proteinExistence type="predicted"/>
<dbReference type="CDD" id="cd07436">
    <property type="entry name" value="PHP_PolX"/>
    <property type="match status" value="1"/>
</dbReference>
<dbReference type="SUPFAM" id="SSF81301">
    <property type="entry name" value="Nucleotidyltransferase"/>
    <property type="match status" value="1"/>
</dbReference>
<keyword evidence="4" id="KW-1185">Reference proteome</keyword>
<dbReference type="eggNOG" id="COG1796">
    <property type="taxonomic scope" value="Bacteria"/>
</dbReference>
<evidence type="ECO:0000313" key="4">
    <source>
        <dbReference type="Proteomes" id="UP000001968"/>
    </source>
</evidence>
<dbReference type="Pfam" id="PF14520">
    <property type="entry name" value="HHH_5"/>
    <property type="match status" value="1"/>
</dbReference>
<dbReference type="InterPro" id="IPR037160">
    <property type="entry name" value="DNA_Pol_thumb_sf"/>
</dbReference>
<dbReference type="SUPFAM" id="SSF89550">
    <property type="entry name" value="PHP domain-like"/>
    <property type="match status" value="1"/>
</dbReference>
<dbReference type="GO" id="GO:0008270">
    <property type="term" value="F:zinc ion binding"/>
    <property type="evidence" value="ECO:0007669"/>
    <property type="project" value="TreeGrafter"/>
</dbReference>
<dbReference type="RefSeq" id="WP_011640519.1">
    <property type="nucleotide sequence ID" value="NC_008346.1"/>
</dbReference>
<dbReference type="eggNOG" id="COG1387">
    <property type="taxonomic scope" value="Bacteria"/>
</dbReference>
<dbReference type="InterPro" id="IPR016195">
    <property type="entry name" value="Pol/histidinol_Pase-like"/>
</dbReference>
<dbReference type="SMART" id="SM00483">
    <property type="entry name" value="POLXc"/>
    <property type="match status" value="1"/>
</dbReference>
<dbReference type="Proteomes" id="UP000001968">
    <property type="component" value="Chromosome"/>
</dbReference>
<dbReference type="SUPFAM" id="SSF158702">
    <property type="entry name" value="Sec63 N-terminal domain-like"/>
    <property type="match status" value="1"/>
</dbReference>
<dbReference type="Gene3D" id="3.30.210.10">
    <property type="entry name" value="DNA polymerase, thumb domain"/>
    <property type="match status" value="1"/>
</dbReference>
<reference evidence="4" key="1">
    <citation type="journal article" date="2010" name="Environ. Microbiol.">
        <title>The genome of Syntrophomonas wolfei: new insights into syntrophic metabolism and biohydrogen production.</title>
        <authorList>
            <person name="Sieber J.R."/>
            <person name="Sims D.R."/>
            <person name="Han C."/>
            <person name="Kim E."/>
            <person name="Lykidis A."/>
            <person name="Lapidus A.L."/>
            <person name="McDonnald E."/>
            <person name="Rohlin L."/>
            <person name="Culley D.E."/>
            <person name="Gunsalus R."/>
            <person name="McInerney M.J."/>
        </authorList>
    </citation>
    <scope>NUCLEOTIDE SEQUENCE [LARGE SCALE GENOMIC DNA]</scope>
    <source>
        <strain evidence="4">DSM 2245B / Goettingen</strain>
    </source>
</reference>
<dbReference type="InterPro" id="IPR002054">
    <property type="entry name" value="DNA-dir_DNA_pol_X"/>
</dbReference>
<dbReference type="InterPro" id="IPR003141">
    <property type="entry name" value="Pol/His_phosphatase_N"/>
</dbReference>
<dbReference type="CDD" id="cd00141">
    <property type="entry name" value="NT_POLXc"/>
    <property type="match status" value="1"/>
</dbReference>
<dbReference type="KEGG" id="swo:Swol_1105"/>
<evidence type="ECO:0000313" key="3">
    <source>
        <dbReference type="EMBL" id="ABI68415.1"/>
    </source>
</evidence>
<dbReference type="InterPro" id="IPR047967">
    <property type="entry name" value="PolX_PHP"/>
</dbReference>
<dbReference type="Pfam" id="PF02811">
    <property type="entry name" value="PHP"/>
    <property type="match status" value="1"/>
</dbReference>
<dbReference type="FunFam" id="3.20.20.140:FF:000047">
    <property type="entry name" value="PHP domain-containing protein"/>
    <property type="match status" value="1"/>
</dbReference>
<dbReference type="Gene3D" id="3.30.460.10">
    <property type="entry name" value="Beta Polymerase, domain 2"/>
    <property type="match status" value="1"/>
</dbReference>
<dbReference type="GO" id="GO:0042578">
    <property type="term" value="F:phosphoric ester hydrolase activity"/>
    <property type="evidence" value="ECO:0007669"/>
    <property type="project" value="TreeGrafter"/>
</dbReference>
<dbReference type="SUPFAM" id="SSF47802">
    <property type="entry name" value="DNA polymerase beta, N-terminal domain-like"/>
    <property type="match status" value="1"/>
</dbReference>
<dbReference type="InterPro" id="IPR043519">
    <property type="entry name" value="NT_sf"/>
</dbReference>
<dbReference type="GO" id="GO:0005829">
    <property type="term" value="C:cytosol"/>
    <property type="evidence" value="ECO:0007669"/>
    <property type="project" value="TreeGrafter"/>
</dbReference>
<dbReference type="InterPro" id="IPR022311">
    <property type="entry name" value="PolX-like"/>
</dbReference>
<dbReference type="InterPro" id="IPR010996">
    <property type="entry name" value="HHH_MUS81"/>
</dbReference>
<sequence>MTNRDVARMLDRIADMLQIKDENPFKIRAYRKAADSIYHLDEDLAYIHKNGRIGDIPAIGKALQSKIEEMLEKGSCEYYERLAHEVPEGLLDMLALPGIGHKTVKLIYNELGIDNLPDLLKAAREKRIRVLPGLGAKTEYNIKKGMEMLQEASAKSTLGLALPLAEELCDYLLKSEAAEQVAITGSIRRGKALVSDIDIMVASRSFEAVHRAVCGYRRLEETESQGIDHIKGRLAYNLSFEIIIVPPAEFLSQLFWSTGSKEHIEQIRKLKGEERKGDFTSEEAFYASMDMQYIPPELRENRGEIEAALKGELPNLIELSDIKGDLHTHSRWSDGAHDIEDMVQAAKDSGYSYLAITEHSRSLPISGGLNEERLHAQGKVIDALNLNLDEFRVLKGSEVDILKDGSLDFDDDILEELDIVIGSVHSNFKLERDKQSERIIQAIKNEKVDIIGHLSGRLLNRRPGYELDRERILEAAARNKKILEINAHPDRLDIDEETAKIAKDMDIKVAINSDAHSQQDLKLMKYGVINARRGWLEPADVVNSWELADLLNYIQNK</sequence>
<dbReference type="STRING" id="335541.Swol_1105"/>
<dbReference type="Pfam" id="PF14716">
    <property type="entry name" value="HHH_8"/>
    <property type="match status" value="1"/>
</dbReference>
<organism evidence="3 4">
    <name type="scientific">Syntrophomonas wolfei subsp. wolfei (strain DSM 2245B / Goettingen)</name>
    <dbReference type="NCBI Taxonomy" id="335541"/>
    <lineage>
        <taxon>Bacteria</taxon>
        <taxon>Bacillati</taxon>
        <taxon>Bacillota</taxon>
        <taxon>Clostridia</taxon>
        <taxon>Eubacteriales</taxon>
        <taxon>Syntrophomonadaceae</taxon>
        <taxon>Syntrophomonas</taxon>
    </lineage>
</organism>
<dbReference type="InterPro" id="IPR027421">
    <property type="entry name" value="DNA_pol_lamdba_lyase_dom_sf"/>
</dbReference>
<dbReference type="Gene3D" id="3.20.20.140">
    <property type="entry name" value="Metal-dependent hydrolases"/>
    <property type="match status" value="1"/>
</dbReference>
<feature type="domain" description="Polymerase/histidinol phosphatase N-terminal" evidence="1">
    <location>
        <begin position="324"/>
        <end position="403"/>
    </location>
</feature>
<dbReference type="PANTHER" id="PTHR36928:SF1">
    <property type="entry name" value="PHOSPHATASE YCDX-RELATED"/>
    <property type="match status" value="1"/>
</dbReference>
<dbReference type="InterPro" id="IPR050243">
    <property type="entry name" value="PHP_phosphatase"/>
</dbReference>
<dbReference type="AlphaFoldDB" id="Q0AXY9"/>
<dbReference type="PIRSF" id="PIRSF005047">
    <property type="entry name" value="UCP005047_YshC"/>
    <property type="match status" value="1"/>
</dbReference>
<dbReference type="SMART" id="SM00481">
    <property type="entry name" value="POLIIIAc"/>
    <property type="match status" value="1"/>
</dbReference>
<dbReference type="GO" id="GO:0003887">
    <property type="term" value="F:DNA-directed DNA polymerase activity"/>
    <property type="evidence" value="ECO:0007669"/>
    <property type="project" value="InterPro"/>
</dbReference>
<dbReference type="GO" id="GO:0003677">
    <property type="term" value="F:DNA binding"/>
    <property type="evidence" value="ECO:0007669"/>
    <property type="project" value="InterPro"/>
</dbReference>
<protein>
    <submittedName>
        <fullName evidence="3">DNA-dependent DNA polymerase family X</fullName>
    </submittedName>
</protein>
<dbReference type="Gene3D" id="1.10.150.110">
    <property type="entry name" value="DNA polymerase beta, N-terminal domain-like"/>
    <property type="match status" value="1"/>
</dbReference>